<evidence type="ECO:0000256" key="1">
    <source>
        <dbReference type="ARBA" id="ARBA00006007"/>
    </source>
</evidence>
<dbReference type="NCBIfam" id="TIGR00259">
    <property type="entry name" value="thylakoid_BtpA"/>
    <property type="match status" value="1"/>
</dbReference>
<dbReference type="EMBL" id="JBHLXD010000008">
    <property type="protein sequence ID" value="MFC0208034.1"/>
    <property type="molecule type" value="Genomic_DNA"/>
</dbReference>
<comment type="caution">
    <text evidence="2">The sequence shown here is derived from an EMBL/GenBank/DDBJ whole genome shotgun (WGS) entry which is preliminary data.</text>
</comment>
<dbReference type="PANTHER" id="PTHR21381:SF3">
    <property type="entry name" value="SGC REGION PROTEIN SGCQ-RELATED"/>
    <property type="match status" value="1"/>
</dbReference>
<dbReference type="InterPro" id="IPR005137">
    <property type="entry name" value="BtpA"/>
</dbReference>
<dbReference type="Pfam" id="PF03437">
    <property type="entry name" value="BtpA"/>
    <property type="match status" value="1"/>
</dbReference>
<name>A0ABV6D5V9_9HYPH</name>
<dbReference type="PANTHER" id="PTHR21381">
    <property type="entry name" value="ZGC:162297"/>
    <property type="match status" value="1"/>
</dbReference>
<evidence type="ECO:0000313" key="2">
    <source>
        <dbReference type="EMBL" id="MFC0208034.1"/>
    </source>
</evidence>
<dbReference type="InterPro" id="IPR011060">
    <property type="entry name" value="RibuloseP-bd_barrel"/>
</dbReference>
<proteinExistence type="inferred from homology"/>
<dbReference type="SUPFAM" id="SSF51366">
    <property type="entry name" value="Ribulose-phoshate binding barrel"/>
    <property type="match status" value="1"/>
</dbReference>
<accession>A0ABV6D5V9</accession>
<evidence type="ECO:0000313" key="3">
    <source>
        <dbReference type="Proteomes" id="UP001589755"/>
    </source>
</evidence>
<gene>
    <name evidence="2" type="ORF">ACFFJ2_06425</name>
</gene>
<comment type="similarity">
    <text evidence="1">Belongs to the BtpA family.</text>
</comment>
<keyword evidence="3" id="KW-1185">Reference proteome</keyword>
<reference evidence="2 3" key="1">
    <citation type="submission" date="2024-09" db="EMBL/GenBank/DDBJ databases">
        <authorList>
            <person name="Sun Q."/>
            <person name="Mori K."/>
        </authorList>
    </citation>
    <scope>NUCLEOTIDE SEQUENCE [LARGE SCALE GENOMIC DNA]</scope>
    <source>
        <strain evidence="2 3">CCM 8543</strain>
    </source>
</reference>
<organism evidence="2 3">
    <name type="scientific">Chelativorans intermedius</name>
    <dbReference type="NCBI Taxonomy" id="515947"/>
    <lineage>
        <taxon>Bacteria</taxon>
        <taxon>Pseudomonadati</taxon>
        <taxon>Pseudomonadota</taxon>
        <taxon>Alphaproteobacteria</taxon>
        <taxon>Hyphomicrobiales</taxon>
        <taxon>Phyllobacteriaceae</taxon>
        <taxon>Chelativorans</taxon>
    </lineage>
</organism>
<dbReference type="Proteomes" id="UP001589755">
    <property type="component" value="Unassembled WGS sequence"/>
</dbReference>
<sequence length="270" mass="28701">MTQKFRRLFATAKPVIAMVHLGALPGSPLYDAEGGVDALVAGAAKDLDALQKAGVDAVMFGNENDRPYEFEVDPASTATMAYVIGRLAERISIPFGVNVLWDPTATVALAAATGAAFVREIFTGTYASDMGPWTPDAGRAMRYRDRLHRSDLAMLYNISAEFAYSLDRRSLPDRARSAVFSSIPDAILVSGQITGEAAALSDLEGVKKVLPDTPVLANTGVRHETVGAVLGIADGCIVGSSLKVDGNTWNPVDPERAAEFMRLARAARGD</sequence>
<protein>
    <submittedName>
        <fullName evidence="2">BtpA/SgcQ family protein</fullName>
    </submittedName>
</protein>
<dbReference type="RefSeq" id="WP_261519124.1">
    <property type="nucleotide sequence ID" value="NZ_JAODNW010000002.1"/>
</dbReference>
<dbReference type="PIRSF" id="PIRSF005956">
    <property type="entry name" value="BtpA"/>
    <property type="match status" value="1"/>
</dbReference>